<reference evidence="8" key="1">
    <citation type="journal article" date="2014" name="Int. J. Syst. Evol. Microbiol.">
        <title>Complete genome sequence of Corynebacterium casei LMG S-19264T (=DSM 44701T), isolated from a smear-ripened cheese.</title>
        <authorList>
            <consortium name="US DOE Joint Genome Institute (JGI-PGF)"/>
            <person name="Walter F."/>
            <person name="Albersmeier A."/>
            <person name="Kalinowski J."/>
            <person name="Ruckert C."/>
        </authorList>
    </citation>
    <scope>NUCLEOTIDE SEQUENCE</scope>
    <source>
        <strain evidence="8">CGMCC 1.7081</strain>
    </source>
</reference>
<dbReference type="GO" id="GO:0009236">
    <property type="term" value="P:cobalamin biosynthetic process"/>
    <property type="evidence" value="ECO:0007669"/>
    <property type="project" value="UniProtKB-KW"/>
</dbReference>
<dbReference type="InterPro" id="IPR014776">
    <property type="entry name" value="4pyrrole_Mease_sub2"/>
</dbReference>
<evidence type="ECO:0000313" key="8">
    <source>
        <dbReference type="EMBL" id="GHG78980.1"/>
    </source>
</evidence>
<dbReference type="EC" id="2.1.1.152" evidence="6"/>
<dbReference type="InterPro" id="IPR012797">
    <property type="entry name" value="CobF"/>
</dbReference>
<keyword evidence="2" id="KW-0169">Cobalamin biosynthesis</keyword>
<dbReference type="InterPro" id="IPR035996">
    <property type="entry name" value="4pyrrol_Methylase_sf"/>
</dbReference>
<dbReference type="RefSeq" id="WP_028091828.1">
    <property type="nucleotide sequence ID" value="NZ_BNAP01000001.1"/>
</dbReference>
<keyword evidence="9" id="KW-1185">Reference proteome</keyword>
<evidence type="ECO:0000256" key="4">
    <source>
        <dbReference type="ARBA" id="ARBA00022679"/>
    </source>
</evidence>
<protein>
    <recommendedName>
        <fullName evidence="6">Precorrin-6A synthase [deacetylating]</fullName>
        <ecNumber evidence="6">2.1.1.152</ecNumber>
    </recommendedName>
</protein>
<name>A0A8J3MCP6_9RHOB</name>
<sequence>MIELFLIGIGTGNPKHLTREATEAIRATDLILIPRKGPGKDDLAGLRRRICQEVITGDTPQLREFDLPKRDTANPDYRAGVDDWHDAIARVWAAEIRAGLPRGAGKVGFLVWGDPSLYDSTLRIAERVTAALPLALQVIPGITSIQALTAGHAIPLNRIGAPVTITTGRRLRDHGWPEGAETVVVMLDAGCAFDVLEPEGIEIWWSAYAGMAEELRLSGPLAEIAPRIAATRARARADHGWIMDIYLMRRRAPA</sequence>
<dbReference type="InterPro" id="IPR014777">
    <property type="entry name" value="4pyrrole_Mease_sub1"/>
</dbReference>
<comment type="pathway">
    <text evidence="1">Cofactor biosynthesis; adenosylcobalamin biosynthesis.</text>
</comment>
<evidence type="ECO:0000256" key="2">
    <source>
        <dbReference type="ARBA" id="ARBA00022573"/>
    </source>
</evidence>
<dbReference type="EMBL" id="BNAP01000001">
    <property type="protein sequence ID" value="GHG78980.1"/>
    <property type="molecule type" value="Genomic_DNA"/>
</dbReference>
<dbReference type="GO" id="GO:0032259">
    <property type="term" value="P:methylation"/>
    <property type="evidence" value="ECO:0007669"/>
    <property type="project" value="UniProtKB-KW"/>
</dbReference>
<gene>
    <name evidence="8" type="primary">cobF</name>
    <name evidence="8" type="ORF">GCM10010961_00460</name>
</gene>
<dbReference type="AlphaFoldDB" id="A0A8J3MCP6"/>
<dbReference type="CDD" id="cd11643">
    <property type="entry name" value="Precorrin-6A-synthase"/>
    <property type="match status" value="1"/>
</dbReference>
<dbReference type="SUPFAM" id="SSF53790">
    <property type="entry name" value="Tetrapyrrole methylase"/>
    <property type="match status" value="1"/>
</dbReference>
<reference evidence="8" key="2">
    <citation type="submission" date="2020-09" db="EMBL/GenBank/DDBJ databases">
        <authorList>
            <person name="Sun Q."/>
            <person name="Zhou Y."/>
        </authorList>
    </citation>
    <scope>NUCLEOTIDE SEQUENCE</scope>
    <source>
        <strain evidence="8">CGMCC 1.7081</strain>
    </source>
</reference>
<evidence type="ECO:0000256" key="3">
    <source>
        <dbReference type="ARBA" id="ARBA00022603"/>
    </source>
</evidence>
<dbReference type="PIRSF" id="PIRSF036525">
    <property type="entry name" value="CobF"/>
    <property type="match status" value="1"/>
</dbReference>
<feature type="domain" description="Tetrapyrrole methylase" evidence="7">
    <location>
        <begin position="4"/>
        <end position="224"/>
    </location>
</feature>
<dbReference type="PANTHER" id="PTHR43467">
    <property type="entry name" value="COBALT-PRECORRIN-2 C(20)-METHYLTRANSFERASE"/>
    <property type="match status" value="1"/>
</dbReference>
<evidence type="ECO:0000313" key="9">
    <source>
        <dbReference type="Proteomes" id="UP000611500"/>
    </source>
</evidence>
<dbReference type="GO" id="GO:0043819">
    <property type="term" value="F:precorrin-6A synthase (deacetylating) activity"/>
    <property type="evidence" value="ECO:0007669"/>
    <property type="project" value="UniProtKB-EC"/>
</dbReference>
<dbReference type="NCBIfam" id="TIGR02434">
    <property type="entry name" value="CobF"/>
    <property type="match status" value="1"/>
</dbReference>
<evidence type="ECO:0000256" key="5">
    <source>
        <dbReference type="ARBA" id="ARBA00022691"/>
    </source>
</evidence>
<dbReference type="Gene3D" id="3.30.950.10">
    <property type="entry name" value="Methyltransferase, Cobalt-precorrin-4 Transmethylase, Domain 2"/>
    <property type="match status" value="1"/>
</dbReference>
<evidence type="ECO:0000256" key="1">
    <source>
        <dbReference type="ARBA" id="ARBA00004953"/>
    </source>
</evidence>
<comment type="caution">
    <text evidence="8">The sequence shown here is derived from an EMBL/GenBank/DDBJ whole genome shotgun (WGS) entry which is preliminary data.</text>
</comment>
<evidence type="ECO:0000259" key="7">
    <source>
        <dbReference type="Pfam" id="PF00590"/>
    </source>
</evidence>
<dbReference type="PANTHER" id="PTHR43467:SF1">
    <property type="entry name" value="PRECORRIN-6A SYNTHASE [DEACETYLATING]"/>
    <property type="match status" value="1"/>
</dbReference>
<accession>A0A8J3MCP6</accession>
<comment type="function">
    <text evidence="6">Catalyzes the methylation of C-1 in precorrin-5 and the subsequent extrusion of acetic acid from the resulting intermediate to form cobalt-precorrin-6A.</text>
</comment>
<organism evidence="8 9">
    <name type="scientific">Pseudodonghicola xiamenensis</name>
    <dbReference type="NCBI Taxonomy" id="337702"/>
    <lineage>
        <taxon>Bacteria</taxon>
        <taxon>Pseudomonadati</taxon>
        <taxon>Pseudomonadota</taxon>
        <taxon>Alphaproteobacteria</taxon>
        <taxon>Rhodobacterales</taxon>
        <taxon>Paracoccaceae</taxon>
        <taxon>Pseudodonghicola</taxon>
    </lineage>
</organism>
<keyword evidence="3 6" id="KW-0489">Methyltransferase</keyword>
<dbReference type="Proteomes" id="UP000611500">
    <property type="component" value="Unassembled WGS sequence"/>
</dbReference>
<dbReference type="InterPro" id="IPR000878">
    <property type="entry name" value="4pyrrol_Mease"/>
</dbReference>
<dbReference type="Gene3D" id="3.40.1010.10">
    <property type="entry name" value="Cobalt-precorrin-4 Transmethylase, Domain 1"/>
    <property type="match status" value="1"/>
</dbReference>
<dbReference type="Pfam" id="PF00590">
    <property type="entry name" value="TP_methylase"/>
    <property type="match status" value="1"/>
</dbReference>
<comment type="catalytic activity">
    <reaction evidence="6">
        <text>precorrin-5 + S-adenosyl-L-methionine + H2O = precorrin-6A + acetate + S-adenosyl-L-homocysteine + 2 H(+)</text>
        <dbReference type="Rhea" id="RHEA:18261"/>
        <dbReference type="ChEBI" id="CHEBI:15377"/>
        <dbReference type="ChEBI" id="CHEBI:15378"/>
        <dbReference type="ChEBI" id="CHEBI:30089"/>
        <dbReference type="ChEBI" id="CHEBI:57856"/>
        <dbReference type="ChEBI" id="CHEBI:59789"/>
        <dbReference type="ChEBI" id="CHEBI:77871"/>
        <dbReference type="ChEBI" id="CHEBI:77872"/>
        <dbReference type="EC" id="2.1.1.152"/>
    </reaction>
</comment>
<proteinExistence type="predicted"/>
<keyword evidence="5 6" id="KW-0949">S-adenosyl-L-methionine</keyword>
<keyword evidence="4 6" id="KW-0808">Transferase</keyword>
<evidence type="ECO:0000256" key="6">
    <source>
        <dbReference type="PIRNR" id="PIRNR036525"/>
    </source>
</evidence>